<dbReference type="Gene3D" id="3.40.50.1820">
    <property type="entry name" value="alpha/beta hydrolase"/>
    <property type="match status" value="1"/>
</dbReference>
<proteinExistence type="predicted"/>
<dbReference type="EMBL" id="UINC01003168">
    <property type="protein sequence ID" value="SVA03931.1"/>
    <property type="molecule type" value="Genomic_DNA"/>
</dbReference>
<dbReference type="AlphaFoldDB" id="A0A381SKQ9"/>
<dbReference type="InterPro" id="IPR029058">
    <property type="entry name" value="AB_hydrolase_fold"/>
</dbReference>
<accession>A0A381SKQ9</accession>
<feature type="non-terminal residue" evidence="2">
    <location>
        <position position="263"/>
    </location>
</feature>
<evidence type="ECO:0000259" key="1">
    <source>
        <dbReference type="Pfam" id="PF00561"/>
    </source>
</evidence>
<dbReference type="Pfam" id="PF00561">
    <property type="entry name" value="Abhydrolase_1"/>
    <property type="match status" value="1"/>
</dbReference>
<name>A0A381SKQ9_9ZZZZ</name>
<sequence length="263" mass="29108">MKNLFLCIFLSVFSVSTFSDYQSDQATTIVDVDGVSIAYTTAGEEESPSVLMIMGLMASHRVWPEEMVNEFVNAGYRVVLFDNRDTGDSDRLDRLGKPRLWWKFLVNSLGFGVNTPYTLLDMAEDGIGILDALEIQSAHIVGASMGGMIAQTIASEYPDRTKSLVSIMSTTGARHLPEMTNETEGNFRNFGDGNFGEINVEQMRSYGFYPESMPRQLTAIFHAGDRSEQVKNINVKTLVQHGANDPLLPPDHGRHTAELIEGS</sequence>
<dbReference type="SUPFAM" id="SSF53474">
    <property type="entry name" value="alpha/beta-Hydrolases"/>
    <property type="match status" value="1"/>
</dbReference>
<dbReference type="InterPro" id="IPR000073">
    <property type="entry name" value="AB_hydrolase_1"/>
</dbReference>
<dbReference type="InterPro" id="IPR050471">
    <property type="entry name" value="AB_hydrolase"/>
</dbReference>
<reference evidence="2" key="1">
    <citation type="submission" date="2018-05" db="EMBL/GenBank/DDBJ databases">
        <authorList>
            <person name="Lanie J.A."/>
            <person name="Ng W.-L."/>
            <person name="Kazmierczak K.M."/>
            <person name="Andrzejewski T.M."/>
            <person name="Davidsen T.M."/>
            <person name="Wayne K.J."/>
            <person name="Tettelin H."/>
            <person name="Glass J.I."/>
            <person name="Rusch D."/>
            <person name="Podicherti R."/>
            <person name="Tsui H.-C.T."/>
            <person name="Winkler M.E."/>
        </authorList>
    </citation>
    <scope>NUCLEOTIDE SEQUENCE</scope>
</reference>
<organism evidence="2">
    <name type="scientific">marine metagenome</name>
    <dbReference type="NCBI Taxonomy" id="408172"/>
    <lineage>
        <taxon>unclassified sequences</taxon>
        <taxon>metagenomes</taxon>
        <taxon>ecological metagenomes</taxon>
    </lineage>
</organism>
<dbReference type="GO" id="GO:0004806">
    <property type="term" value="F:triacylglycerol lipase activity"/>
    <property type="evidence" value="ECO:0007669"/>
    <property type="project" value="TreeGrafter"/>
</dbReference>
<gene>
    <name evidence="2" type="ORF">METZ01_LOCUS56785</name>
</gene>
<dbReference type="PANTHER" id="PTHR43433">
    <property type="entry name" value="HYDROLASE, ALPHA/BETA FOLD FAMILY PROTEIN"/>
    <property type="match status" value="1"/>
</dbReference>
<feature type="domain" description="AB hydrolase-1" evidence="1">
    <location>
        <begin position="48"/>
        <end position="188"/>
    </location>
</feature>
<evidence type="ECO:0000313" key="2">
    <source>
        <dbReference type="EMBL" id="SVA03931.1"/>
    </source>
</evidence>
<dbReference type="PANTHER" id="PTHR43433:SF5">
    <property type="entry name" value="AB HYDROLASE-1 DOMAIN-CONTAINING PROTEIN"/>
    <property type="match status" value="1"/>
</dbReference>
<dbReference type="GO" id="GO:0046503">
    <property type="term" value="P:glycerolipid catabolic process"/>
    <property type="evidence" value="ECO:0007669"/>
    <property type="project" value="TreeGrafter"/>
</dbReference>
<protein>
    <recommendedName>
        <fullName evidence="1">AB hydrolase-1 domain-containing protein</fullName>
    </recommendedName>
</protein>